<accession>A0A7C2Z255</accession>
<dbReference type="Pfam" id="PF12870">
    <property type="entry name" value="DUF4878"/>
    <property type="match status" value="1"/>
</dbReference>
<evidence type="ECO:0000259" key="1">
    <source>
        <dbReference type="Pfam" id="PF12870"/>
    </source>
</evidence>
<name>A0A7C2Z255_9AQUI</name>
<protein>
    <submittedName>
        <fullName evidence="2">DUF4878 domain-containing protein</fullName>
    </submittedName>
</protein>
<reference evidence="2" key="1">
    <citation type="journal article" date="2020" name="mSystems">
        <title>Genome- and Community-Level Interaction Insights into Carbon Utilization and Element Cycling Functions of Hydrothermarchaeota in Hydrothermal Sediment.</title>
        <authorList>
            <person name="Zhou Z."/>
            <person name="Liu Y."/>
            <person name="Xu W."/>
            <person name="Pan J."/>
            <person name="Luo Z.H."/>
            <person name="Li M."/>
        </authorList>
    </citation>
    <scope>NUCLEOTIDE SEQUENCE [LARGE SCALE GENOMIC DNA]</scope>
    <source>
        <strain evidence="2">SpSt-132</strain>
    </source>
</reference>
<dbReference type="EMBL" id="DSFP01000009">
    <property type="protein sequence ID" value="HEW45137.1"/>
    <property type="molecule type" value="Genomic_DNA"/>
</dbReference>
<organism evidence="2">
    <name type="scientific">Hydrogenobacter sp</name>
    <dbReference type="NCBI Taxonomy" id="2152829"/>
    <lineage>
        <taxon>Bacteria</taxon>
        <taxon>Pseudomonadati</taxon>
        <taxon>Aquificota</taxon>
        <taxon>Aquificia</taxon>
        <taxon>Aquificales</taxon>
        <taxon>Aquificaceae</taxon>
        <taxon>Hydrogenobacter</taxon>
    </lineage>
</organism>
<dbReference type="EMBL" id="DSFP01000005">
    <property type="protein sequence ID" value="HEW45103.1"/>
    <property type="molecule type" value="Genomic_DNA"/>
</dbReference>
<gene>
    <name evidence="2" type="ORF">ENO47_00270</name>
    <name evidence="3" type="ORF">ENO47_00440</name>
</gene>
<proteinExistence type="predicted"/>
<evidence type="ECO:0000313" key="3">
    <source>
        <dbReference type="EMBL" id="HEW45137.1"/>
    </source>
</evidence>
<evidence type="ECO:0000313" key="2">
    <source>
        <dbReference type="EMBL" id="HEW45103.1"/>
    </source>
</evidence>
<feature type="domain" description="DUF4878" evidence="1">
    <location>
        <begin position="20"/>
        <end position="136"/>
    </location>
</feature>
<dbReference type="InterPro" id="IPR024267">
    <property type="entry name" value="DUF4878"/>
</dbReference>
<comment type="caution">
    <text evidence="2">The sequence shown here is derived from an EMBL/GenBank/DDBJ whole genome shotgun (WGS) entry which is preliminary data.</text>
</comment>
<dbReference type="AlphaFoldDB" id="A0A7C2Z255"/>
<dbReference type="Gene3D" id="3.10.450.50">
    <property type="match status" value="1"/>
</dbReference>
<sequence>MKRVALIVGAVLLVFFVFRACGEKPEESARDTVKEFIEEVRDGEGKEAVKLLYPPFRDALSQELKMPVQLTEMKPSEALACVLSSMGENIKKVKVLDTSKIDDKHVEVIVKIIDKQGVEKILSFIVIKDEKRWKIASISGIK</sequence>